<protein>
    <recommendedName>
        <fullName evidence="1">HTH cro/C1-type domain-containing protein</fullName>
    </recommendedName>
</protein>
<dbReference type="InterPro" id="IPR001387">
    <property type="entry name" value="Cro/C1-type_HTH"/>
</dbReference>
<dbReference type="SUPFAM" id="SSF47413">
    <property type="entry name" value="lambda repressor-like DNA-binding domains"/>
    <property type="match status" value="1"/>
</dbReference>
<dbReference type="STRING" id="394193.SAMN04489732_108125"/>
<name>A0A1H8XNM2_9PSEU</name>
<dbReference type="Proteomes" id="UP000198582">
    <property type="component" value="Unassembled WGS sequence"/>
</dbReference>
<proteinExistence type="predicted"/>
<keyword evidence="3" id="KW-1185">Reference proteome</keyword>
<evidence type="ECO:0000313" key="3">
    <source>
        <dbReference type="Proteomes" id="UP000198582"/>
    </source>
</evidence>
<organism evidence="2 3">
    <name type="scientific">Amycolatopsis saalfeldensis</name>
    <dbReference type="NCBI Taxonomy" id="394193"/>
    <lineage>
        <taxon>Bacteria</taxon>
        <taxon>Bacillati</taxon>
        <taxon>Actinomycetota</taxon>
        <taxon>Actinomycetes</taxon>
        <taxon>Pseudonocardiales</taxon>
        <taxon>Pseudonocardiaceae</taxon>
        <taxon>Amycolatopsis</taxon>
    </lineage>
</organism>
<evidence type="ECO:0000313" key="2">
    <source>
        <dbReference type="EMBL" id="SEP41322.1"/>
    </source>
</evidence>
<dbReference type="EMBL" id="FOEF01000008">
    <property type="protein sequence ID" value="SEP41322.1"/>
    <property type="molecule type" value="Genomic_DNA"/>
</dbReference>
<accession>A0A1H8XNM2</accession>
<dbReference type="InterPro" id="IPR010982">
    <property type="entry name" value="Lambda_DNA-bd_dom_sf"/>
</dbReference>
<gene>
    <name evidence="2" type="ORF">SAMN04489732_108125</name>
</gene>
<dbReference type="AlphaFoldDB" id="A0A1H8XNM2"/>
<dbReference type="SMART" id="SM00530">
    <property type="entry name" value="HTH_XRE"/>
    <property type="match status" value="1"/>
</dbReference>
<feature type="domain" description="HTH cro/C1-type" evidence="1">
    <location>
        <begin position="22"/>
        <end position="79"/>
    </location>
</feature>
<dbReference type="Gene3D" id="1.10.260.40">
    <property type="entry name" value="lambda repressor-like DNA-binding domains"/>
    <property type="match status" value="1"/>
</dbReference>
<sequence>MSALRRTTEEWVSEDWAAVAKTINERVHELGWKQRELAERSQVSQAIVREIQNHTVERKRSDRTLEALALALGLHPQHLLAVLHGRIPPAPGQPREDMEDAVSARLAVIELRLSQITDQLAELNASIAGLVGRDGTRRG</sequence>
<reference evidence="2 3" key="1">
    <citation type="submission" date="2016-10" db="EMBL/GenBank/DDBJ databases">
        <authorList>
            <person name="de Groot N.N."/>
        </authorList>
    </citation>
    <scope>NUCLEOTIDE SEQUENCE [LARGE SCALE GENOMIC DNA]</scope>
    <source>
        <strain evidence="2 3">DSM 44993</strain>
    </source>
</reference>
<dbReference type="GO" id="GO:0003677">
    <property type="term" value="F:DNA binding"/>
    <property type="evidence" value="ECO:0007669"/>
    <property type="project" value="InterPro"/>
</dbReference>
<evidence type="ECO:0000259" key="1">
    <source>
        <dbReference type="SMART" id="SM00530"/>
    </source>
</evidence>